<feature type="region of interest" description="Disordered" evidence="2">
    <location>
        <begin position="1105"/>
        <end position="1135"/>
    </location>
</feature>
<feature type="compositionally biased region" description="Polar residues" evidence="2">
    <location>
        <begin position="1407"/>
        <end position="1430"/>
    </location>
</feature>
<dbReference type="InterPro" id="IPR025724">
    <property type="entry name" value="GAG-pre-integrase_dom"/>
</dbReference>
<feature type="compositionally biased region" description="Pro residues" evidence="2">
    <location>
        <begin position="1122"/>
        <end position="1133"/>
    </location>
</feature>
<sequence>MILESVENGPLIWPTIEENGVTRPRKYSELTPAEVLGILNGDSPTPTRVVDGVVQATAEQRLAKKNELKARRTLLMALPDKHQLKFNIHKDAKSLMEAIEKRLQKLISQLEVLGESLSQEDIDLKFLRSLPSEWITHTLIWRNKADLEDQSLDDLFNNLKIYEPEEMDLKWQMAMLTMRARRFLQRTRRNLGANGTTTIGFDMSKCDGVGSYDWSFQADEEPTSYALMAFTSSSSSSSDNEVAPSSKTCSKAYATLQSHFNKLTIDFRKSQFDVLSYESGLESVEARLVIYQQNENVFEEDIKLLKLDVMLTDNALVELRKKFEKAKKERDDSESDDSVPTSPVNDRYKSGEGYHVVPPLYTGTFMPSKPDLVFHDAPTASETVPNVFNVEPSTPKPTKDMSSSNRHSSPIIEDWVSDSEDESEGEPMPTQKAPRFVQTSKHMKTPRTFVKPVEHTKQAKNLRTDNHKSRDCDYYEKQMVQKPMRNHAMRVNHQNSPRMTHSHSNKHVVPTEVLTRSRLVPLNAARPVTTAVPQSIVKIQRLVKHVVNKTHSPIRRPINHRPAPKNSNFHQKVTIVKANKGNPHQALKDKGIIESGYSRHMTRNISYLSDFEAINGGYVAFGRNPKGGKITGKGKIKTGNFDDVYFVKELKFNLFSVSQMCDKKNSVLFTDIECVVLSSDFKLPDENHVLLSVPRKNNMYNVDLKNIVLSGDLTCLFAKAILDESNLWHRRLGHINFKTMNKLVKGSRPKWLFDMDTFTQSMNYQPVVTGNQPNHNAGIQENFDADAAATFDIKENENEVHVYPSRVRDLRDEFEEFSVNSTNRVNAASAPVTAVGPNPTNSTNSFNVASSSDNAVSSTFEIDDKEDVGAEADFSNLESSITGHNQEEGIDYEEVFALVAKIEAIRLFLAYASLMGFMVDQRDVKSAFLYGTIEEEVYICQPPGFEDPDYPDKVYKVVKALYGLHQAPRAWYETLDNYLLENGFKRGKIDQTLFIKKQKEDILLMSSMRELTFFLGLKVKQKDDGIFINQDKYVAKILRKFGLTDGKSASTPIDTKKPLLKDPDVKRTFRYLKGKLHLGLWYPKDSHFNLVAYSDSHYARASLDRKSVTGGHIPSPLQAQPSSPPPPQEPPTQPTLTLESSMTILNTLMETCATLSQKVAHLDQDKVAQTLEITKLKQRVKKLEKKRRFKHSSLKRLRKVELDADEDVTLVDVDTIVEMDVDTQGRMEEDVTAVKEVNAVEPTVFDDEEKHLDDIKKYQSLKRKPISVALARKNIIVYFKNMARYKIQHFKDEEPTKKRAAKETLLQESFKKLRAEVKVSGSFSTQQDTPTVDPVKMSEEDVQNMLQIVPMAEFKVEALQVKLQENALKDTAGAEVLVMLQGDDPIDAINNMMSFLSVVITSRYPTTNNQLRNSSNPRTYTPGASGSNSGKQRKDKVLLVQAKENGQILHEEELAFLEDPGIVEDVLVEVHNPDNINNIMINQSVQAMPSSEQSSVVNYSETKITNDSNIIYYSDNSVSNQCALNFDQYFALNELNAQSQEKDTVIPKLKERIKYLSGNVNKDKEKGLFIAALKDELRKLKGKALVDNAVTTHTIAPKMLKIDVEPLAFRLLNNRTAHFDYLRLTQEQAAILKEIVKQGKSQNLLNSSLDSAYFDELTAMASKRISSELVLHEMTPTTISSGLVPNLPPLTSSSKTRCTTGSTFSTTVDQDASSPSNSQTSPKTQSLVISNDVEEEYHDLDVAHMNNDPFFGILILENVSEASSSSDVIPTVVHTAAPNSEHVMKWTKDHPLDNIIGELRRPVSARLQLYEQALICYYDVFLSLVEPKNYKDALTQACWIEALQEELNKFECFKVWELVPRPDKVMVITLKWIYKVTLDKLGGILKNKARMVACGYRQEEGIDFEESFEPVARLDAIRNFFAFATHMNMIVYQMDVMTVFLNGILREEVYLIQLDGIVDKDNSNHVYKLKKALYGLKQVPRVCDPVDTPMVEKSKLDEDPQRKSVDPTHYRGMVCTLMYLTASRPDLRFAICMCARAIALCCNNVQHSRLKHIDIRFHFIKEQVENEVVELYFVNTKYQLADIFTKALCREIIEFLINKLRMRSFTPETLQQLADEAEE</sequence>
<feature type="compositionally biased region" description="Polar residues" evidence="2">
    <location>
        <begin position="1681"/>
        <end position="1695"/>
    </location>
</feature>
<dbReference type="PANTHER" id="PTHR11439">
    <property type="entry name" value="GAG-POL-RELATED RETROTRANSPOSON"/>
    <property type="match status" value="1"/>
</dbReference>
<feature type="region of interest" description="Disordered" evidence="2">
    <location>
        <begin position="324"/>
        <end position="351"/>
    </location>
</feature>
<dbReference type="Pfam" id="PF07727">
    <property type="entry name" value="RVT_2"/>
    <property type="match status" value="2"/>
</dbReference>
<feature type="region of interest" description="Disordered" evidence="2">
    <location>
        <begin position="1681"/>
        <end position="1727"/>
    </location>
</feature>
<dbReference type="CDD" id="cd09272">
    <property type="entry name" value="RNase_HI_RT_Ty1"/>
    <property type="match status" value="1"/>
</dbReference>
<protein>
    <submittedName>
        <fullName evidence="6">Uncharacterized protein</fullName>
    </submittedName>
</protein>
<proteinExistence type="predicted"/>
<organism evidence="6">
    <name type="scientific">Tanacetum cinerariifolium</name>
    <name type="common">Dalmatian daisy</name>
    <name type="synonym">Chrysanthemum cinerariifolium</name>
    <dbReference type="NCBI Taxonomy" id="118510"/>
    <lineage>
        <taxon>Eukaryota</taxon>
        <taxon>Viridiplantae</taxon>
        <taxon>Streptophyta</taxon>
        <taxon>Embryophyta</taxon>
        <taxon>Tracheophyta</taxon>
        <taxon>Spermatophyta</taxon>
        <taxon>Magnoliopsida</taxon>
        <taxon>eudicotyledons</taxon>
        <taxon>Gunneridae</taxon>
        <taxon>Pentapetalae</taxon>
        <taxon>asterids</taxon>
        <taxon>campanulids</taxon>
        <taxon>Asterales</taxon>
        <taxon>Asteraceae</taxon>
        <taxon>Asteroideae</taxon>
        <taxon>Anthemideae</taxon>
        <taxon>Anthemidinae</taxon>
        <taxon>Tanacetum</taxon>
    </lineage>
</organism>
<accession>A0A6L2NDG1</accession>
<dbReference type="PANTHER" id="PTHR11439:SF495">
    <property type="entry name" value="REVERSE TRANSCRIPTASE, RNA-DEPENDENT DNA POLYMERASE-RELATED"/>
    <property type="match status" value="1"/>
</dbReference>
<name>A0A6L2NDG1_TANCI</name>
<dbReference type="InterPro" id="IPR013103">
    <property type="entry name" value="RVT_2"/>
</dbReference>
<evidence type="ECO:0000256" key="2">
    <source>
        <dbReference type="SAM" id="MobiDB-lite"/>
    </source>
</evidence>
<feature type="domain" description="GAG-pre-integrase" evidence="4">
    <location>
        <begin position="700"/>
        <end position="745"/>
    </location>
</feature>
<feature type="compositionally biased region" description="Low complexity" evidence="2">
    <location>
        <begin position="1696"/>
        <end position="1707"/>
    </location>
</feature>
<dbReference type="Pfam" id="PF13976">
    <property type="entry name" value="gag_pre-integrs"/>
    <property type="match status" value="1"/>
</dbReference>
<evidence type="ECO:0000259" key="3">
    <source>
        <dbReference type="Pfam" id="PF07727"/>
    </source>
</evidence>
<feature type="domain" description="Reverse transcriptase Ty1/copia-type" evidence="3">
    <location>
        <begin position="881"/>
        <end position="1004"/>
    </location>
</feature>
<feature type="domain" description="Reverse transcriptase Ty1/copia-type" evidence="3">
    <location>
        <begin position="1854"/>
        <end position="1991"/>
    </location>
</feature>
<keyword evidence="1" id="KW-0175">Coiled coil</keyword>
<reference evidence="6" key="1">
    <citation type="journal article" date="2019" name="Sci. Rep.">
        <title>Draft genome of Tanacetum cinerariifolium, the natural source of mosquito coil.</title>
        <authorList>
            <person name="Yamashiro T."/>
            <person name="Shiraishi A."/>
            <person name="Satake H."/>
            <person name="Nakayama K."/>
        </authorList>
    </citation>
    <scope>NUCLEOTIDE SEQUENCE</scope>
</reference>
<dbReference type="Pfam" id="PF22936">
    <property type="entry name" value="Pol_BBD"/>
    <property type="match status" value="1"/>
</dbReference>
<evidence type="ECO:0000313" key="6">
    <source>
        <dbReference type="EMBL" id="GEU82604.1"/>
    </source>
</evidence>
<feature type="coiled-coil region" evidence="1">
    <location>
        <begin position="89"/>
        <end position="116"/>
    </location>
</feature>
<evidence type="ECO:0000259" key="4">
    <source>
        <dbReference type="Pfam" id="PF13976"/>
    </source>
</evidence>
<dbReference type="InterPro" id="IPR054722">
    <property type="entry name" value="PolX-like_BBD"/>
</dbReference>
<evidence type="ECO:0000259" key="5">
    <source>
        <dbReference type="Pfam" id="PF22936"/>
    </source>
</evidence>
<feature type="region of interest" description="Disordered" evidence="2">
    <location>
        <begin position="1407"/>
        <end position="1434"/>
    </location>
</feature>
<feature type="compositionally biased region" description="Polar residues" evidence="2">
    <location>
        <begin position="1708"/>
        <end position="1727"/>
    </location>
</feature>
<evidence type="ECO:0000256" key="1">
    <source>
        <dbReference type="SAM" id="Coils"/>
    </source>
</evidence>
<feature type="compositionally biased region" description="Acidic residues" evidence="2">
    <location>
        <begin position="415"/>
        <end position="425"/>
    </location>
</feature>
<feature type="region of interest" description="Disordered" evidence="2">
    <location>
        <begin position="384"/>
        <end position="443"/>
    </location>
</feature>
<feature type="domain" description="Retrovirus-related Pol polyprotein from transposon TNT 1-94-like beta-barrel" evidence="5">
    <location>
        <begin position="592"/>
        <end position="663"/>
    </location>
</feature>
<dbReference type="EMBL" id="BKCJ010008512">
    <property type="protein sequence ID" value="GEU82604.1"/>
    <property type="molecule type" value="Genomic_DNA"/>
</dbReference>
<feature type="region of interest" description="Disordered" evidence="2">
    <location>
        <begin position="830"/>
        <end position="850"/>
    </location>
</feature>
<gene>
    <name evidence="6" type="ORF">Tci_054582</name>
</gene>
<comment type="caution">
    <text evidence="6">The sequence shown here is derived from an EMBL/GenBank/DDBJ whole genome shotgun (WGS) entry which is preliminary data.</text>
</comment>